<dbReference type="Gene3D" id="3.30.559.10">
    <property type="entry name" value="Chloramphenicol acetyltransferase-like domain"/>
    <property type="match status" value="2"/>
</dbReference>
<dbReference type="PANTHER" id="PTHR31642:SF310">
    <property type="entry name" value="FATTY ALCOHOL:CAFFEOYL-COA ACYLTRANSFERASE"/>
    <property type="match status" value="1"/>
</dbReference>
<evidence type="ECO:0000256" key="2">
    <source>
        <dbReference type="ARBA" id="ARBA00022679"/>
    </source>
</evidence>
<gene>
    <name evidence="3" type="ORF">CYMTET_33569</name>
</gene>
<dbReference type="PANTHER" id="PTHR31642">
    <property type="entry name" value="TRICHOTHECENE 3-O-ACETYLTRANSFERASE"/>
    <property type="match status" value="1"/>
</dbReference>
<reference evidence="3 4" key="1">
    <citation type="journal article" date="2015" name="Genome Biol. Evol.">
        <title>Comparative Genomics of a Bacterivorous Green Alga Reveals Evolutionary Causalities and Consequences of Phago-Mixotrophic Mode of Nutrition.</title>
        <authorList>
            <person name="Burns J.A."/>
            <person name="Paasch A."/>
            <person name="Narechania A."/>
            <person name="Kim E."/>
        </authorList>
    </citation>
    <scope>NUCLEOTIDE SEQUENCE [LARGE SCALE GENOMIC DNA]</scope>
    <source>
        <strain evidence="3 4">PLY_AMNH</strain>
    </source>
</reference>
<dbReference type="GO" id="GO:0016747">
    <property type="term" value="F:acyltransferase activity, transferring groups other than amino-acyl groups"/>
    <property type="evidence" value="ECO:0007669"/>
    <property type="project" value="TreeGrafter"/>
</dbReference>
<evidence type="ECO:0000313" key="3">
    <source>
        <dbReference type="EMBL" id="KAK3257340.1"/>
    </source>
</evidence>
<protein>
    <submittedName>
        <fullName evidence="3">Uncharacterized protein</fullName>
    </submittedName>
</protein>
<keyword evidence="4" id="KW-1185">Reference proteome</keyword>
<organism evidence="3 4">
    <name type="scientific">Cymbomonas tetramitiformis</name>
    <dbReference type="NCBI Taxonomy" id="36881"/>
    <lineage>
        <taxon>Eukaryota</taxon>
        <taxon>Viridiplantae</taxon>
        <taxon>Chlorophyta</taxon>
        <taxon>Pyramimonadophyceae</taxon>
        <taxon>Pyramimonadales</taxon>
        <taxon>Pyramimonadaceae</taxon>
        <taxon>Cymbomonas</taxon>
    </lineage>
</organism>
<proteinExistence type="inferred from homology"/>
<dbReference type="EMBL" id="LGRX02020634">
    <property type="protein sequence ID" value="KAK3257340.1"/>
    <property type="molecule type" value="Genomic_DNA"/>
</dbReference>
<evidence type="ECO:0000256" key="1">
    <source>
        <dbReference type="ARBA" id="ARBA00009861"/>
    </source>
</evidence>
<sequence>MAVAPQSDETEMLVDLMDMESAAYMYIDGVTTVTFFHGEVPLEQLKTRLVNVVQASPWLAGKLVKNKKAKGVQMAFSPSPTAEKVIADLVEEIELDISPSMPFETMMDTVKTKTTAHIKETGFELLKKKLPYTRLTVAKNSNNTQGWALIFSISHTIADGFTYYKVLGMLSRREEIVSLNATRNHSFVPKLKEAVGPKEYATFMGSASLMMNFLCTMMFGPKPRARAFYLDLDKLKTAKEKVKQEIDQKVPAGADSDANLNFVSTNDIVTAFWGRFTGARLCEMAVNFRNRFPELRKTDAGNYEGCILFSDADFSDARGFAHGPASIRSALQRQDGKFRSTLDPPRPLPGFFEMSRCKYRIITNWASFFSELEFDGCTQTLHIPYLAPSSIPTDLLVIFRPTRSTLGAFIITRKLSDEALTSGDSLLSKHILPPLVK</sequence>
<name>A0AAE0FCW9_9CHLO</name>
<dbReference type="InterPro" id="IPR023213">
    <property type="entry name" value="CAT-like_dom_sf"/>
</dbReference>
<dbReference type="Proteomes" id="UP001190700">
    <property type="component" value="Unassembled WGS sequence"/>
</dbReference>
<comment type="similarity">
    <text evidence="1">Belongs to the plant acyltransferase family.</text>
</comment>
<accession>A0AAE0FCW9</accession>
<dbReference type="AlphaFoldDB" id="A0AAE0FCW9"/>
<evidence type="ECO:0000313" key="4">
    <source>
        <dbReference type="Proteomes" id="UP001190700"/>
    </source>
</evidence>
<dbReference type="InterPro" id="IPR050317">
    <property type="entry name" value="Plant_Fungal_Acyltransferase"/>
</dbReference>
<keyword evidence="2" id="KW-0808">Transferase</keyword>
<comment type="caution">
    <text evidence="3">The sequence shown here is derived from an EMBL/GenBank/DDBJ whole genome shotgun (WGS) entry which is preliminary data.</text>
</comment>